<dbReference type="EMBL" id="BJYR01000007">
    <property type="protein sequence ID" value="GEN99251.1"/>
    <property type="molecule type" value="Genomic_DNA"/>
</dbReference>
<dbReference type="Gene3D" id="3.40.50.1820">
    <property type="entry name" value="alpha/beta hydrolase"/>
    <property type="match status" value="1"/>
</dbReference>
<evidence type="ECO:0000313" key="3">
    <source>
        <dbReference type="Proteomes" id="UP000321464"/>
    </source>
</evidence>
<comment type="caution">
    <text evidence="2">The sequence shown here is derived from an EMBL/GenBank/DDBJ whole genome shotgun (WGS) entry which is preliminary data.</text>
</comment>
<organism evidence="2 3">
    <name type="scientific">Novosphingobium sediminis</name>
    <dbReference type="NCBI Taxonomy" id="707214"/>
    <lineage>
        <taxon>Bacteria</taxon>
        <taxon>Pseudomonadati</taxon>
        <taxon>Pseudomonadota</taxon>
        <taxon>Alphaproteobacteria</taxon>
        <taxon>Sphingomonadales</taxon>
        <taxon>Sphingomonadaceae</taxon>
        <taxon>Novosphingobium</taxon>
    </lineage>
</organism>
<dbReference type="InterPro" id="IPR052897">
    <property type="entry name" value="Sec-Metab_Biosynth_Hydrolase"/>
</dbReference>
<dbReference type="SUPFAM" id="SSF53474">
    <property type="entry name" value="alpha/beta-Hydrolases"/>
    <property type="match status" value="1"/>
</dbReference>
<dbReference type="PANTHER" id="PTHR37017:SF11">
    <property type="entry name" value="ESTERASE_LIPASE_THIOESTERASE DOMAIN-CONTAINING PROTEIN"/>
    <property type="match status" value="1"/>
</dbReference>
<accession>A0A512AHS9</accession>
<dbReference type="Proteomes" id="UP000321464">
    <property type="component" value="Unassembled WGS sequence"/>
</dbReference>
<keyword evidence="3" id="KW-1185">Reference proteome</keyword>
<protein>
    <submittedName>
        <fullName evidence="2">Esterase</fullName>
    </submittedName>
</protein>
<gene>
    <name evidence="2" type="ORF">NSE01_10840</name>
</gene>
<dbReference type="OrthoDB" id="9814966at2"/>
<reference evidence="2 3" key="1">
    <citation type="submission" date="2019-07" db="EMBL/GenBank/DDBJ databases">
        <title>Whole genome shotgun sequence of Novosphingobium sediminis NBRC 106119.</title>
        <authorList>
            <person name="Hosoyama A."/>
            <person name="Uohara A."/>
            <person name="Ohji S."/>
            <person name="Ichikawa N."/>
        </authorList>
    </citation>
    <scope>NUCLEOTIDE SEQUENCE [LARGE SCALE GENOMIC DNA]</scope>
    <source>
        <strain evidence="2 3">NBRC 106119</strain>
    </source>
</reference>
<dbReference type="AlphaFoldDB" id="A0A512AHS9"/>
<dbReference type="Pfam" id="PF12697">
    <property type="entry name" value="Abhydrolase_6"/>
    <property type="match status" value="1"/>
</dbReference>
<dbReference type="PANTHER" id="PTHR37017">
    <property type="entry name" value="AB HYDROLASE-1 DOMAIN-CONTAINING PROTEIN-RELATED"/>
    <property type="match status" value="1"/>
</dbReference>
<dbReference type="RefSeq" id="WP_147158603.1">
    <property type="nucleotide sequence ID" value="NZ_BJYR01000007.1"/>
</dbReference>
<dbReference type="InterPro" id="IPR029058">
    <property type="entry name" value="AB_hydrolase_fold"/>
</dbReference>
<sequence length="227" mass="24530">MTDYVLVHGAWGGSFGYDRVAGKLRAAGHRVVLAQLTGLGTRKGEFHPGITLTTHIDDVCNQIASAKSASGGFDKFVLVGHSYGGMIVTGVATRLGSRITALVYIDAFLPQDGQSLWDLTGDFEHNHYIGSQKFTPAAVAPLPGLESPVLSPHPLLTLLEAVKFTGEEAKVGRRVYVFANAWEPTPFRKFVKRVTTEPGWEYHEAKASHNVMGDQPEQTLAILLGCA</sequence>
<evidence type="ECO:0000313" key="2">
    <source>
        <dbReference type="EMBL" id="GEN99251.1"/>
    </source>
</evidence>
<feature type="domain" description="AB hydrolase-1" evidence="1">
    <location>
        <begin position="5"/>
        <end position="135"/>
    </location>
</feature>
<proteinExistence type="predicted"/>
<evidence type="ECO:0000259" key="1">
    <source>
        <dbReference type="Pfam" id="PF12697"/>
    </source>
</evidence>
<dbReference type="InterPro" id="IPR000073">
    <property type="entry name" value="AB_hydrolase_1"/>
</dbReference>
<name>A0A512AHS9_9SPHN</name>